<keyword evidence="13" id="KW-1185">Reference proteome</keyword>
<evidence type="ECO:0000256" key="6">
    <source>
        <dbReference type="ARBA" id="ARBA00022989"/>
    </source>
</evidence>
<dbReference type="GO" id="GO:0022857">
    <property type="term" value="F:transmembrane transporter activity"/>
    <property type="evidence" value="ECO:0007669"/>
    <property type="project" value="TreeGrafter"/>
</dbReference>
<evidence type="ECO:0008006" key="14">
    <source>
        <dbReference type="Google" id="ProtNLM"/>
    </source>
</evidence>
<keyword evidence="4 9" id="KW-0812">Transmembrane</keyword>
<feature type="transmembrane region" description="Helical" evidence="11">
    <location>
        <begin position="117"/>
        <end position="140"/>
    </location>
</feature>
<accession>A0A166RTX9</accession>
<dbReference type="GO" id="GO:0031966">
    <property type="term" value="C:mitochondrial membrane"/>
    <property type="evidence" value="ECO:0007669"/>
    <property type="project" value="UniProtKB-SubCell"/>
</dbReference>
<dbReference type="STRING" id="436010.A0A166RTX9"/>
<evidence type="ECO:0000313" key="13">
    <source>
        <dbReference type="Proteomes" id="UP000076532"/>
    </source>
</evidence>
<evidence type="ECO:0000256" key="9">
    <source>
        <dbReference type="PROSITE-ProRule" id="PRU00282"/>
    </source>
</evidence>
<keyword evidence="3 10" id="KW-0813">Transport</keyword>
<dbReference type="Gene3D" id="1.50.40.10">
    <property type="entry name" value="Mitochondrial carrier domain"/>
    <property type="match status" value="1"/>
</dbReference>
<keyword evidence="8 9" id="KW-0472">Membrane</keyword>
<comment type="similarity">
    <text evidence="2 10">Belongs to the mitochondrial carrier (TC 2.A.29) family.</text>
</comment>
<name>A0A166RTX9_9AGAM</name>
<evidence type="ECO:0000256" key="11">
    <source>
        <dbReference type="SAM" id="Phobius"/>
    </source>
</evidence>
<organism evidence="12 13">
    <name type="scientific">Athelia psychrophila</name>
    <dbReference type="NCBI Taxonomy" id="1759441"/>
    <lineage>
        <taxon>Eukaryota</taxon>
        <taxon>Fungi</taxon>
        <taxon>Dikarya</taxon>
        <taxon>Basidiomycota</taxon>
        <taxon>Agaricomycotina</taxon>
        <taxon>Agaricomycetes</taxon>
        <taxon>Agaricomycetidae</taxon>
        <taxon>Atheliales</taxon>
        <taxon>Atheliaceae</taxon>
        <taxon>Athelia</taxon>
    </lineage>
</organism>
<reference evidence="12 13" key="1">
    <citation type="journal article" date="2016" name="Mol. Biol. Evol.">
        <title>Comparative Genomics of Early-Diverging Mushroom-Forming Fungi Provides Insights into the Origins of Lignocellulose Decay Capabilities.</title>
        <authorList>
            <person name="Nagy L.G."/>
            <person name="Riley R."/>
            <person name="Tritt A."/>
            <person name="Adam C."/>
            <person name="Daum C."/>
            <person name="Floudas D."/>
            <person name="Sun H."/>
            <person name="Yadav J.S."/>
            <person name="Pangilinan J."/>
            <person name="Larsson K.H."/>
            <person name="Matsuura K."/>
            <person name="Barry K."/>
            <person name="Labutti K."/>
            <person name="Kuo R."/>
            <person name="Ohm R.A."/>
            <person name="Bhattacharya S.S."/>
            <person name="Shirouzu T."/>
            <person name="Yoshinaga Y."/>
            <person name="Martin F.M."/>
            <person name="Grigoriev I.V."/>
            <person name="Hibbett D.S."/>
        </authorList>
    </citation>
    <scope>NUCLEOTIDE SEQUENCE [LARGE SCALE GENOMIC DNA]</scope>
    <source>
        <strain evidence="12 13">CBS 109695</strain>
    </source>
</reference>
<dbReference type="SUPFAM" id="SSF103506">
    <property type="entry name" value="Mitochondrial carrier"/>
    <property type="match status" value="1"/>
</dbReference>
<evidence type="ECO:0000256" key="3">
    <source>
        <dbReference type="ARBA" id="ARBA00022448"/>
    </source>
</evidence>
<dbReference type="Proteomes" id="UP000076532">
    <property type="component" value="Unassembled WGS sequence"/>
</dbReference>
<gene>
    <name evidence="12" type="ORF">FIBSPDRAFT_246112</name>
</gene>
<dbReference type="InterPro" id="IPR023395">
    <property type="entry name" value="MCP_dom_sf"/>
</dbReference>
<proteinExistence type="inferred from homology"/>
<keyword evidence="5" id="KW-0677">Repeat</keyword>
<comment type="subcellular location">
    <subcellularLocation>
        <location evidence="1">Mitochondrion membrane</location>
        <topology evidence="1">Multi-pass membrane protein</topology>
    </subcellularLocation>
</comment>
<dbReference type="PROSITE" id="PS50920">
    <property type="entry name" value="SOLCAR"/>
    <property type="match status" value="1"/>
</dbReference>
<dbReference type="AlphaFoldDB" id="A0A166RTX9"/>
<evidence type="ECO:0000256" key="2">
    <source>
        <dbReference type="ARBA" id="ARBA00006375"/>
    </source>
</evidence>
<dbReference type="Pfam" id="PF00153">
    <property type="entry name" value="Mito_carr"/>
    <property type="match status" value="1"/>
</dbReference>
<dbReference type="OrthoDB" id="14252at2759"/>
<dbReference type="PANTHER" id="PTHR45624">
    <property type="entry name" value="MITOCHONDRIAL BASIC AMINO ACIDS TRANSPORTER-RELATED"/>
    <property type="match status" value="1"/>
</dbReference>
<evidence type="ECO:0000256" key="4">
    <source>
        <dbReference type="ARBA" id="ARBA00022692"/>
    </source>
</evidence>
<sequence>MLRDTGYGAYFGSYEACCRFFTPVISDHSASTPGPGPTGWGLMFAGGIAGIVGWAATFPMDVVKTRVQNTDWTPRIPLDAESTRLVPSSLSKASPDNPYRTTLSTIIHSYREEGISVFFCGLSTTIIRAVPVGIAVFAVFDFTVRVLS</sequence>
<evidence type="ECO:0000313" key="12">
    <source>
        <dbReference type="EMBL" id="KZP28648.1"/>
    </source>
</evidence>
<evidence type="ECO:0000256" key="1">
    <source>
        <dbReference type="ARBA" id="ARBA00004225"/>
    </source>
</evidence>
<keyword evidence="7" id="KW-0496">Mitochondrion</keyword>
<evidence type="ECO:0000256" key="5">
    <source>
        <dbReference type="ARBA" id="ARBA00022737"/>
    </source>
</evidence>
<protein>
    <recommendedName>
        <fullName evidence="14">Mitochondrial carrier</fullName>
    </recommendedName>
</protein>
<feature type="repeat" description="Solcar" evidence="9">
    <location>
        <begin position="37"/>
        <end position="146"/>
    </location>
</feature>
<dbReference type="InterPro" id="IPR050567">
    <property type="entry name" value="Mitochondrial_Carrier"/>
</dbReference>
<feature type="transmembrane region" description="Helical" evidence="11">
    <location>
        <begin position="39"/>
        <end position="58"/>
    </location>
</feature>
<dbReference type="InterPro" id="IPR018108">
    <property type="entry name" value="MCP_transmembrane"/>
</dbReference>
<dbReference type="EMBL" id="KV417502">
    <property type="protein sequence ID" value="KZP28648.1"/>
    <property type="molecule type" value="Genomic_DNA"/>
</dbReference>
<keyword evidence="6 11" id="KW-1133">Transmembrane helix</keyword>
<dbReference type="PANTHER" id="PTHR45624:SF10">
    <property type="entry name" value="SLC (SOLUTE CARRIER) HOMOLOG"/>
    <property type="match status" value="1"/>
</dbReference>
<evidence type="ECO:0000256" key="10">
    <source>
        <dbReference type="RuleBase" id="RU000488"/>
    </source>
</evidence>
<evidence type="ECO:0000256" key="8">
    <source>
        <dbReference type="ARBA" id="ARBA00023136"/>
    </source>
</evidence>
<evidence type="ECO:0000256" key="7">
    <source>
        <dbReference type="ARBA" id="ARBA00023128"/>
    </source>
</evidence>